<accession>A0A7S3P433</accession>
<evidence type="ECO:0000256" key="8">
    <source>
        <dbReference type="RuleBase" id="RU000477"/>
    </source>
</evidence>
<keyword evidence="7 9" id="KW-0472">Membrane</keyword>
<protein>
    <recommendedName>
        <fullName evidence="11">Aquaporin</fullName>
    </recommendedName>
</protein>
<dbReference type="Pfam" id="PF00230">
    <property type="entry name" value="MIP"/>
    <property type="match status" value="1"/>
</dbReference>
<evidence type="ECO:0000256" key="3">
    <source>
        <dbReference type="ARBA" id="ARBA00022448"/>
    </source>
</evidence>
<evidence type="ECO:0000256" key="5">
    <source>
        <dbReference type="ARBA" id="ARBA00022692"/>
    </source>
</evidence>
<comment type="similarity">
    <text evidence="2 8">Belongs to the MIP/aquaporin (TC 1.A.8) family.</text>
</comment>
<evidence type="ECO:0008006" key="11">
    <source>
        <dbReference type="Google" id="ProtNLM"/>
    </source>
</evidence>
<feature type="transmembrane region" description="Helical" evidence="9">
    <location>
        <begin position="154"/>
        <end position="172"/>
    </location>
</feature>
<dbReference type="InterPro" id="IPR034294">
    <property type="entry name" value="Aquaporin_transptr"/>
</dbReference>
<feature type="transmembrane region" description="Helical" evidence="9">
    <location>
        <begin position="50"/>
        <end position="71"/>
    </location>
</feature>
<feature type="transmembrane region" description="Helical" evidence="9">
    <location>
        <begin position="92"/>
        <end position="114"/>
    </location>
</feature>
<dbReference type="GO" id="GO:0005886">
    <property type="term" value="C:plasma membrane"/>
    <property type="evidence" value="ECO:0007669"/>
    <property type="project" value="UniProtKB-SubCell"/>
</dbReference>
<dbReference type="AlphaFoldDB" id="A0A7S3P433"/>
<dbReference type="PROSITE" id="PS00221">
    <property type="entry name" value="MIP"/>
    <property type="match status" value="1"/>
</dbReference>
<reference evidence="10" key="1">
    <citation type="submission" date="2021-01" db="EMBL/GenBank/DDBJ databases">
        <authorList>
            <person name="Corre E."/>
            <person name="Pelletier E."/>
            <person name="Niang G."/>
            <person name="Scheremetjew M."/>
            <person name="Finn R."/>
            <person name="Kale V."/>
            <person name="Holt S."/>
            <person name="Cochrane G."/>
            <person name="Meng A."/>
            <person name="Brown T."/>
            <person name="Cohen L."/>
        </authorList>
    </citation>
    <scope>NUCLEOTIDE SEQUENCE</scope>
    <source>
        <strain evidence="10">CCMP127</strain>
    </source>
</reference>
<evidence type="ECO:0000256" key="7">
    <source>
        <dbReference type="ARBA" id="ARBA00023136"/>
    </source>
</evidence>
<dbReference type="Gene3D" id="1.20.1080.10">
    <property type="entry name" value="Glycerol uptake facilitator protein"/>
    <property type="match status" value="1"/>
</dbReference>
<dbReference type="InterPro" id="IPR023271">
    <property type="entry name" value="Aquaporin-like"/>
</dbReference>
<evidence type="ECO:0000256" key="4">
    <source>
        <dbReference type="ARBA" id="ARBA00022475"/>
    </source>
</evidence>
<comment type="subcellular location">
    <subcellularLocation>
        <location evidence="1">Cell membrane</location>
        <topology evidence="1">Multi-pass membrane protein</topology>
    </subcellularLocation>
</comment>
<dbReference type="PRINTS" id="PR00783">
    <property type="entry name" value="MINTRINSICP"/>
</dbReference>
<dbReference type="EMBL" id="HBIM01010622">
    <property type="protein sequence ID" value="CAE0411568.1"/>
    <property type="molecule type" value="Transcribed_RNA"/>
</dbReference>
<gene>
    <name evidence="10" type="ORF">ACOF00016_LOCUS8880</name>
</gene>
<sequence length="233" mass="24482">MPIDKSLAKKAFAEFLGMTMFVYIGTGAVVSTGEQLASSAAPTAASVARVLPISFAFGMSIMVQAFSFGHISGGHFNPAVSFFMYLIDKIKLDQFLCFVAAQIAGAFMGSLLLWGSVSGMSEDRSSVQEQVIGSPPFNLGANGLNAALSPGNGFLLELMGTFLLCMAVMMTTQHSNSLSQGAPHMAPLAIGFAVFLAHVVLVPLTGCGINPARSLGKTRYTSFFLSLSVELCD</sequence>
<dbReference type="InterPro" id="IPR000425">
    <property type="entry name" value="MIP"/>
</dbReference>
<feature type="transmembrane region" description="Helical" evidence="9">
    <location>
        <begin position="184"/>
        <end position="204"/>
    </location>
</feature>
<evidence type="ECO:0000256" key="9">
    <source>
        <dbReference type="SAM" id="Phobius"/>
    </source>
</evidence>
<feature type="transmembrane region" description="Helical" evidence="9">
    <location>
        <begin position="12"/>
        <end position="30"/>
    </location>
</feature>
<keyword evidence="4" id="KW-1003">Cell membrane</keyword>
<dbReference type="InterPro" id="IPR022357">
    <property type="entry name" value="MIP_CS"/>
</dbReference>
<dbReference type="PANTHER" id="PTHR19139">
    <property type="entry name" value="AQUAPORIN TRANSPORTER"/>
    <property type="match status" value="1"/>
</dbReference>
<evidence type="ECO:0000313" key="10">
    <source>
        <dbReference type="EMBL" id="CAE0411568.1"/>
    </source>
</evidence>
<organism evidence="10">
    <name type="scientific">Amphora coffeiformis</name>
    <dbReference type="NCBI Taxonomy" id="265554"/>
    <lineage>
        <taxon>Eukaryota</taxon>
        <taxon>Sar</taxon>
        <taxon>Stramenopiles</taxon>
        <taxon>Ochrophyta</taxon>
        <taxon>Bacillariophyta</taxon>
        <taxon>Bacillariophyceae</taxon>
        <taxon>Bacillariophycidae</taxon>
        <taxon>Thalassiophysales</taxon>
        <taxon>Catenulaceae</taxon>
        <taxon>Amphora</taxon>
    </lineage>
</organism>
<proteinExistence type="inferred from homology"/>
<keyword evidence="5 8" id="KW-0812">Transmembrane</keyword>
<name>A0A7S3P433_9STRA</name>
<keyword evidence="3 8" id="KW-0813">Transport</keyword>
<evidence type="ECO:0000256" key="2">
    <source>
        <dbReference type="ARBA" id="ARBA00006175"/>
    </source>
</evidence>
<evidence type="ECO:0000256" key="1">
    <source>
        <dbReference type="ARBA" id="ARBA00004651"/>
    </source>
</evidence>
<dbReference type="SUPFAM" id="SSF81338">
    <property type="entry name" value="Aquaporin-like"/>
    <property type="match status" value="1"/>
</dbReference>
<dbReference type="PANTHER" id="PTHR19139:SF199">
    <property type="entry name" value="MIP17260P"/>
    <property type="match status" value="1"/>
</dbReference>
<evidence type="ECO:0000256" key="6">
    <source>
        <dbReference type="ARBA" id="ARBA00022989"/>
    </source>
</evidence>
<keyword evidence="6 9" id="KW-1133">Transmembrane helix</keyword>
<dbReference type="GO" id="GO:0015250">
    <property type="term" value="F:water channel activity"/>
    <property type="evidence" value="ECO:0007669"/>
    <property type="project" value="TreeGrafter"/>
</dbReference>